<comment type="caution">
    <text evidence="1">The sequence shown here is derived from an EMBL/GenBank/DDBJ whole genome shotgun (WGS) entry which is preliminary data.</text>
</comment>
<proteinExistence type="predicted"/>
<evidence type="ECO:0000313" key="2">
    <source>
        <dbReference type="Proteomes" id="UP000248090"/>
    </source>
</evidence>
<evidence type="ECO:0000313" key="1">
    <source>
        <dbReference type="EMBL" id="PXF30099.1"/>
    </source>
</evidence>
<dbReference type="EMBL" id="LAPT01000086">
    <property type="protein sequence ID" value="PXF30099.1"/>
    <property type="molecule type" value="Genomic_DNA"/>
</dbReference>
<keyword evidence="2" id="KW-1185">Reference proteome</keyword>
<accession>A0ABX5LTX6</accession>
<protein>
    <submittedName>
        <fullName evidence="1">Uncharacterized protein</fullName>
    </submittedName>
</protein>
<sequence>MEIAISIDVARDNARRPEPDHLHFAAMEYYFLILNRSFEIIITAEGIYGSLLGGMISAHQPSVARASKTGNGYDLFSEQQIDRARWFSIDDADFLTSHPQNFHYQKSTIASLSYDASKKWGMGPVVHSGKLYINTLDGKKRQLIPLGTLAMPMVLSRLQQLGYAVCTHNGFVA</sequence>
<gene>
    <name evidence="1" type="ORF">WH50_17225</name>
</gene>
<organism evidence="1 2">
    <name type="scientific">Pokkaliibacter plantistimulans</name>
    <dbReference type="NCBI Taxonomy" id="1635171"/>
    <lineage>
        <taxon>Bacteria</taxon>
        <taxon>Pseudomonadati</taxon>
        <taxon>Pseudomonadota</taxon>
        <taxon>Gammaproteobacteria</taxon>
        <taxon>Oceanospirillales</taxon>
        <taxon>Balneatrichaceae</taxon>
        <taxon>Pokkaliibacter</taxon>
    </lineage>
</organism>
<name>A0ABX5LTX6_9GAMM</name>
<reference evidence="1 2" key="1">
    <citation type="submission" date="2015-03" db="EMBL/GenBank/DDBJ databases">
        <authorList>
            <person name="Krishnan R."/>
            <person name="Midha S."/>
            <person name="Patil P.B."/>
            <person name="Rameshkumar N."/>
        </authorList>
    </citation>
    <scope>NUCLEOTIDE SEQUENCE [LARGE SCALE GENOMIC DNA]</scope>
    <source>
        <strain evidence="1 2">L1E11</strain>
    </source>
</reference>
<dbReference type="Proteomes" id="UP000248090">
    <property type="component" value="Unassembled WGS sequence"/>
</dbReference>
<dbReference type="RefSeq" id="WP_165838458.1">
    <property type="nucleotide sequence ID" value="NZ_CP177354.1"/>
</dbReference>